<evidence type="ECO:0000256" key="3">
    <source>
        <dbReference type="ARBA" id="ARBA00022842"/>
    </source>
</evidence>
<dbReference type="Pfam" id="PF00348">
    <property type="entry name" value="polyprenyl_synt"/>
    <property type="match status" value="1"/>
</dbReference>
<dbReference type="GO" id="GO:0043386">
    <property type="term" value="P:mycotoxin biosynthetic process"/>
    <property type="evidence" value="ECO:0007669"/>
    <property type="project" value="UniProtKB-ARBA"/>
</dbReference>
<feature type="compositionally biased region" description="Low complexity" evidence="4">
    <location>
        <begin position="205"/>
        <end position="215"/>
    </location>
</feature>
<dbReference type="GO" id="GO:0004659">
    <property type="term" value="F:prenyltransferase activity"/>
    <property type="evidence" value="ECO:0007669"/>
    <property type="project" value="InterPro"/>
</dbReference>
<reference evidence="5 6" key="1">
    <citation type="submission" date="2019-04" db="EMBL/GenBank/DDBJ databases">
        <title>Friends and foes A comparative genomics study of 23 Aspergillus species from section Flavi.</title>
        <authorList>
            <consortium name="DOE Joint Genome Institute"/>
            <person name="Kjaerbolling I."/>
            <person name="Vesth T."/>
            <person name="Frisvad J.C."/>
            <person name="Nybo J.L."/>
            <person name="Theobald S."/>
            <person name="Kildgaard S."/>
            <person name="Isbrandt T."/>
            <person name="Kuo A."/>
            <person name="Sato A."/>
            <person name="Lyhne E.K."/>
            <person name="Kogle M.E."/>
            <person name="Wiebenga A."/>
            <person name="Kun R.S."/>
            <person name="Lubbers R.J."/>
            <person name="Makela M.R."/>
            <person name="Barry K."/>
            <person name="Chovatia M."/>
            <person name="Clum A."/>
            <person name="Daum C."/>
            <person name="Haridas S."/>
            <person name="He G."/>
            <person name="LaButti K."/>
            <person name="Lipzen A."/>
            <person name="Mondo S."/>
            <person name="Riley R."/>
            <person name="Salamov A."/>
            <person name="Simmons B.A."/>
            <person name="Magnuson J.K."/>
            <person name="Henrissat B."/>
            <person name="Mortensen U.H."/>
            <person name="Larsen T.O."/>
            <person name="Devries R.P."/>
            <person name="Grigoriev I.V."/>
            <person name="Machida M."/>
            <person name="Baker S.E."/>
            <person name="Andersen M.R."/>
        </authorList>
    </citation>
    <scope>NUCLEOTIDE SEQUENCE [LARGE SCALE GENOMIC DNA]</scope>
    <source>
        <strain evidence="5 6">CBS 117626</strain>
    </source>
</reference>
<dbReference type="GO" id="GO:0046165">
    <property type="term" value="P:alcohol biosynthetic process"/>
    <property type="evidence" value="ECO:0007669"/>
    <property type="project" value="UniProtKB-ARBA"/>
</dbReference>
<dbReference type="EMBL" id="ML738644">
    <property type="protein sequence ID" value="KAE8161329.1"/>
    <property type="molecule type" value="Genomic_DNA"/>
</dbReference>
<dbReference type="Gene3D" id="1.10.600.10">
    <property type="entry name" value="Farnesyl Diphosphate Synthase"/>
    <property type="match status" value="2"/>
</dbReference>
<keyword evidence="3" id="KW-0460">Magnesium</keyword>
<keyword evidence="6" id="KW-1185">Reference proteome</keyword>
<dbReference type="GO" id="GO:0046872">
    <property type="term" value="F:metal ion binding"/>
    <property type="evidence" value="ECO:0007669"/>
    <property type="project" value="UniProtKB-KW"/>
</dbReference>
<gene>
    <name evidence="5" type="ORF">BDV40DRAFT_289438</name>
</gene>
<evidence type="ECO:0000256" key="1">
    <source>
        <dbReference type="ARBA" id="ARBA00022679"/>
    </source>
</evidence>
<dbReference type="InterPro" id="IPR000092">
    <property type="entry name" value="Polyprenyl_synt"/>
</dbReference>
<keyword evidence="1" id="KW-0808">Transferase</keyword>
<dbReference type="PROSITE" id="PS00444">
    <property type="entry name" value="POLYPRENYL_SYNTHASE_2"/>
    <property type="match status" value="1"/>
</dbReference>
<proteinExistence type="predicted"/>
<dbReference type="Proteomes" id="UP000326950">
    <property type="component" value="Unassembled WGS sequence"/>
</dbReference>
<evidence type="ECO:0000313" key="5">
    <source>
        <dbReference type="EMBL" id="KAE8161329.1"/>
    </source>
</evidence>
<dbReference type="AlphaFoldDB" id="A0A5N6URR0"/>
<feature type="region of interest" description="Disordered" evidence="4">
    <location>
        <begin position="199"/>
        <end position="221"/>
    </location>
</feature>
<dbReference type="OrthoDB" id="6921389at2759"/>
<sequence>MSTYQDTNHGGIGRAFPLLRRFMANIISRYKNQKVSPQEVNSVSYFVDKFLLSSALLNDLYSFPKEFDEHSSAGSMDTIGNAMALLMSGYGYNEEEAASILKREILELEERALEEFHAWQGSNLTKSPNLLGYVFTVMTAAGGLNYWMSHSERYFRTDLTTTTEDRARLVKNPECRIGRLQDYPVPLASNGHITATLESDAAFPSHTSSSDSSSTNRTPAASEVSVNGCEYLGMEIDITDKFQKANAENLCMDPYNYISSLPGKRTMAKLADTLQTWFTLPTESTEIIKACATMLFNSSLMLDDIQDDSSKRRGMPAAHIMYGVAQTVNCVSYTGAKAFSLCGNLRHEKACKKVLYDELDNLFSGQALELHWKFHRKCPSIKDYIIMIDNKTAGFFRLVLRMMAAEASVPMSLEKEETLLHFITLLGRYYQIRDDYQNLVSEEYAATKGFCDDLSEGKFSVILIHTLNNSPTADRIRGLMFGGHRTVMSQEIRSYILSEMEAAGSLQYTRRIIAELYETLLKTLDELEATLGPNALLRALIVFLKI</sequence>
<organism evidence="5 6">
    <name type="scientific">Aspergillus tamarii</name>
    <dbReference type="NCBI Taxonomy" id="41984"/>
    <lineage>
        <taxon>Eukaryota</taxon>
        <taxon>Fungi</taxon>
        <taxon>Dikarya</taxon>
        <taxon>Ascomycota</taxon>
        <taxon>Pezizomycotina</taxon>
        <taxon>Eurotiomycetes</taxon>
        <taxon>Eurotiomycetidae</taxon>
        <taxon>Eurotiales</taxon>
        <taxon>Aspergillaceae</taxon>
        <taxon>Aspergillus</taxon>
        <taxon>Aspergillus subgen. Circumdati</taxon>
    </lineage>
</organism>
<name>A0A5N6URR0_ASPTM</name>
<evidence type="ECO:0000313" key="6">
    <source>
        <dbReference type="Proteomes" id="UP000326950"/>
    </source>
</evidence>
<dbReference type="InterPro" id="IPR033749">
    <property type="entry name" value="Polyprenyl_synt_CS"/>
</dbReference>
<evidence type="ECO:0000256" key="2">
    <source>
        <dbReference type="ARBA" id="ARBA00022723"/>
    </source>
</evidence>
<keyword evidence="2" id="KW-0479">Metal-binding</keyword>
<dbReference type="InterPro" id="IPR008949">
    <property type="entry name" value="Isoprenoid_synthase_dom_sf"/>
</dbReference>
<dbReference type="SFLD" id="SFLDS00005">
    <property type="entry name" value="Isoprenoid_Synthase_Type_I"/>
    <property type="match status" value="1"/>
</dbReference>
<dbReference type="PROSITE" id="PS00723">
    <property type="entry name" value="POLYPRENYL_SYNTHASE_1"/>
    <property type="match status" value="1"/>
</dbReference>
<dbReference type="PANTHER" id="PTHR12001">
    <property type="entry name" value="GERANYLGERANYL PYROPHOSPHATE SYNTHASE"/>
    <property type="match status" value="1"/>
</dbReference>
<dbReference type="GO" id="GO:0008299">
    <property type="term" value="P:isoprenoid biosynthetic process"/>
    <property type="evidence" value="ECO:0007669"/>
    <property type="project" value="InterPro"/>
</dbReference>
<dbReference type="SUPFAM" id="SSF48576">
    <property type="entry name" value="Terpenoid synthases"/>
    <property type="match status" value="2"/>
</dbReference>
<protein>
    <submittedName>
        <fullName evidence="5">Isoprenoid synthase domain-containing protein</fullName>
    </submittedName>
</protein>
<dbReference type="PANTHER" id="PTHR12001:SF44">
    <property type="entry name" value="GERANYLGERANYL PYROPHOSPHATE SYNTHASE"/>
    <property type="match status" value="1"/>
</dbReference>
<accession>A0A5N6URR0</accession>
<evidence type="ECO:0000256" key="4">
    <source>
        <dbReference type="SAM" id="MobiDB-lite"/>
    </source>
</evidence>